<name>A0A4R5V1Q3_9RHOB</name>
<dbReference type="AlphaFoldDB" id="A0A4R5V1Q3"/>
<organism evidence="4 5">
    <name type="scientific">Antarcticimicrobium luteum</name>
    <dbReference type="NCBI Taxonomy" id="2547397"/>
    <lineage>
        <taxon>Bacteria</taxon>
        <taxon>Pseudomonadati</taxon>
        <taxon>Pseudomonadota</taxon>
        <taxon>Alphaproteobacteria</taxon>
        <taxon>Rhodobacterales</taxon>
        <taxon>Paracoccaceae</taxon>
        <taxon>Antarcticimicrobium</taxon>
    </lineage>
</organism>
<keyword evidence="5" id="KW-1185">Reference proteome</keyword>
<protein>
    <submittedName>
        <fullName evidence="4">Cupin domain-containing protein</fullName>
    </submittedName>
</protein>
<dbReference type="GO" id="GO:0051213">
    <property type="term" value="F:dioxygenase activity"/>
    <property type="evidence" value="ECO:0007669"/>
    <property type="project" value="UniProtKB-KW"/>
</dbReference>
<feature type="domain" description="Cupin type-2" evidence="3">
    <location>
        <begin position="91"/>
        <end position="158"/>
    </location>
</feature>
<dbReference type="RefSeq" id="WP_133360284.1">
    <property type="nucleotide sequence ID" value="NZ_SMUV01000068.1"/>
</dbReference>
<evidence type="ECO:0000313" key="5">
    <source>
        <dbReference type="Proteomes" id="UP000295301"/>
    </source>
</evidence>
<gene>
    <name evidence="4" type="ORF">E1832_13475</name>
</gene>
<keyword evidence="1" id="KW-0223">Dioxygenase</keyword>
<sequence>MSADISSLDELYAAFSSLSMEGGWHRVQPALWPVPRENFEPAQWSYAQVRPILDAAGRLIDTEQAERRNLTMTNPAEGNLYPTVRTLVAAYQMIKPDERAYAHRHTPNALRLILEGRGTYTVVDGIRVEMRPGDVLLTPNWAWHSHENVGSEDCYWMDFLDVPLVHLLEPMFFERHPDRLEAEVSDREQADGVYRWEETRRRLAEAPSNATPEADKSIELGGPALPTIGLHMQELKAGSRSGDLQTTANSIFAVVKGRGTTTVGGRTFDWGFGDTIAVPAWRPYSHMASEDAVLLRVTDAPMLQKLGWLRGNFE</sequence>
<dbReference type="PANTHER" id="PTHR41517">
    <property type="entry name" value="1,2-DIOXYGENASE PROTEIN-RELATED"/>
    <property type="match status" value="1"/>
</dbReference>
<dbReference type="CDD" id="cd06992">
    <property type="entry name" value="cupin_GDO-like_C"/>
    <property type="match status" value="1"/>
</dbReference>
<dbReference type="Proteomes" id="UP000295301">
    <property type="component" value="Unassembled WGS sequence"/>
</dbReference>
<reference evidence="4 5" key="1">
    <citation type="submission" date="2019-03" db="EMBL/GenBank/DDBJ databases">
        <title>Ruegeria lutea sp. nov., a novel strain, isolated from marine sediment, the Masan Bay, South Korea.</title>
        <authorList>
            <person name="Kim J."/>
            <person name="Kim D.-Y."/>
            <person name="Lee S.-S."/>
        </authorList>
    </citation>
    <scope>NUCLEOTIDE SEQUENCE [LARGE SCALE GENOMIC DNA]</scope>
    <source>
        <strain evidence="4 5">318-1</strain>
    </source>
</reference>
<evidence type="ECO:0000259" key="3">
    <source>
        <dbReference type="Pfam" id="PF07883"/>
    </source>
</evidence>
<comment type="caution">
    <text evidence="4">The sequence shown here is derived from an EMBL/GenBank/DDBJ whole genome shotgun (WGS) entry which is preliminary data.</text>
</comment>
<proteinExistence type="predicted"/>
<dbReference type="InterPro" id="IPR014710">
    <property type="entry name" value="RmlC-like_jellyroll"/>
</dbReference>
<accession>A0A4R5V1Q3</accession>
<keyword evidence="2" id="KW-0560">Oxidoreductase</keyword>
<dbReference type="InterPro" id="IPR013096">
    <property type="entry name" value="Cupin_2"/>
</dbReference>
<evidence type="ECO:0000256" key="2">
    <source>
        <dbReference type="ARBA" id="ARBA00023002"/>
    </source>
</evidence>
<evidence type="ECO:0000256" key="1">
    <source>
        <dbReference type="ARBA" id="ARBA00022964"/>
    </source>
</evidence>
<dbReference type="Pfam" id="PF07883">
    <property type="entry name" value="Cupin_2"/>
    <property type="match status" value="1"/>
</dbReference>
<evidence type="ECO:0000313" key="4">
    <source>
        <dbReference type="EMBL" id="TDK45669.1"/>
    </source>
</evidence>
<dbReference type="InterPro" id="IPR011051">
    <property type="entry name" value="RmlC_Cupin_sf"/>
</dbReference>
<dbReference type="Gene3D" id="2.60.120.10">
    <property type="entry name" value="Jelly Rolls"/>
    <property type="match status" value="1"/>
</dbReference>
<dbReference type="EMBL" id="SMUV01000068">
    <property type="protein sequence ID" value="TDK45669.1"/>
    <property type="molecule type" value="Genomic_DNA"/>
</dbReference>
<dbReference type="SUPFAM" id="SSF51182">
    <property type="entry name" value="RmlC-like cupins"/>
    <property type="match status" value="1"/>
</dbReference>
<dbReference type="OrthoDB" id="285029at2"/>
<dbReference type="InterPro" id="IPR047183">
    <property type="entry name" value="GDO-like"/>
</dbReference>
<dbReference type="CDD" id="cd02216">
    <property type="entry name" value="cupin_GDO-like_N"/>
    <property type="match status" value="1"/>
</dbReference>
<dbReference type="PANTHER" id="PTHR41517:SF1">
    <property type="entry name" value="CUPIN"/>
    <property type="match status" value="1"/>
</dbReference>